<dbReference type="PANTHER" id="PTHR30619">
    <property type="entry name" value="DNA INTERNALIZATION/COMPETENCE PROTEIN COMEC/REC2"/>
    <property type="match status" value="1"/>
</dbReference>
<evidence type="ECO:0000256" key="3">
    <source>
        <dbReference type="ARBA" id="ARBA00022692"/>
    </source>
</evidence>
<evidence type="ECO:0000313" key="8">
    <source>
        <dbReference type="EMBL" id="EAJ1076336.1"/>
    </source>
</evidence>
<dbReference type="GeneID" id="66543830"/>
<dbReference type="NCBIfam" id="TIGR00360">
    <property type="entry name" value="ComEC_N-term"/>
    <property type="match status" value="1"/>
</dbReference>
<feature type="transmembrane region" description="Helical" evidence="6">
    <location>
        <begin position="401"/>
        <end position="418"/>
    </location>
</feature>
<dbReference type="GO" id="GO:0005886">
    <property type="term" value="C:plasma membrane"/>
    <property type="evidence" value="ECO:0007669"/>
    <property type="project" value="UniProtKB-SubCell"/>
</dbReference>
<evidence type="ECO:0000313" key="18">
    <source>
        <dbReference type="Proteomes" id="UP000411403"/>
    </source>
</evidence>
<dbReference type="Proteomes" id="UP000409545">
    <property type="component" value="Unassembled WGS sequence"/>
</dbReference>
<dbReference type="EMBL" id="AABUYW010000002">
    <property type="protein sequence ID" value="EAJ1076336.1"/>
    <property type="molecule type" value="Genomic_DNA"/>
</dbReference>
<dbReference type="Pfam" id="PF03772">
    <property type="entry name" value="Competence"/>
    <property type="match status" value="1"/>
</dbReference>
<keyword evidence="4 6" id="KW-1133">Transmembrane helix</keyword>
<keyword evidence="3 6" id="KW-0812">Transmembrane</keyword>
<dbReference type="KEGG" id="ccoo:ATE51_01180"/>
<organism evidence="8 19">
    <name type="scientific">Campylobacter coli</name>
    <dbReference type="NCBI Taxonomy" id="195"/>
    <lineage>
        <taxon>Bacteria</taxon>
        <taxon>Pseudomonadati</taxon>
        <taxon>Campylobacterota</taxon>
        <taxon>Epsilonproteobacteria</taxon>
        <taxon>Campylobacterales</taxon>
        <taxon>Campylobacteraceae</taxon>
        <taxon>Campylobacter</taxon>
    </lineage>
</organism>
<evidence type="ECO:0000256" key="4">
    <source>
        <dbReference type="ARBA" id="ARBA00022989"/>
    </source>
</evidence>
<dbReference type="Proteomes" id="UP000361993">
    <property type="component" value="Unassembled WGS sequence"/>
</dbReference>
<dbReference type="EMBL" id="AACGUZ010000006">
    <property type="protein sequence ID" value="EAK5103507.1"/>
    <property type="molecule type" value="Genomic_DNA"/>
</dbReference>
<proteinExistence type="predicted"/>
<dbReference type="STRING" id="195.ATE51_01180"/>
<dbReference type="EMBL" id="AACSIE010000001">
    <property type="protein sequence ID" value="EAL9203592.1"/>
    <property type="molecule type" value="Genomic_DNA"/>
</dbReference>
<dbReference type="Proteomes" id="UP000352088">
    <property type="component" value="Unassembled WGS sequence"/>
</dbReference>
<dbReference type="OrthoDB" id="5372341at2"/>
<protein>
    <submittedName>
        <fullName evidence="8">ComEC/Rec2 family competence protein</fullName>
    </submittedName>
</protein>
<evidence type="ECO:0000256" key="6">
    <source>
        <dbReference type="SAM" id="Phobius"/>
    </source>
</evidence>
<feature type="transmembrane region" description="Helical" evidence="6">
    <location>
        <begin position="243"/>
        <end position="267"/>
    </location>
</feature>
<evidence type="ECO:0000313" key="12">
    <source>
        <dbReference type="EMBL" id="EAL6850208.1"/>
    </source>
</evidence>
<feature type="transmembrane region" description="Helical" evidence="6">
    <location>
        <begin position="14"/>
        <end position="33"/>
    </location>
</feature>
<evidence type="ECO:0000313" key="9">
    <source>
        <dbReference type="EMBL" id="EAK1508874.1"/>
    </source>
</evidence>
<evidence type="ECO:0000256" key="1">
    <source>
        <dbReference type="ARBA" id="ARBA00004651"/>
    </source>
</evidence>
<keyword evidence="5 6" id="KW-0472">Membrane</keyword>
<evidence type="ECO:0000313" key="10">
    <source>
        <dbReference type="EMBL" id="EAK4358540.1"/>
    </source>
</evidence>
<comment type="caution">
    <text evidence="8">The sequence shown here is derived from an EMBL/GenBank/DDBJ whole genome shotgun (WGS) entry which is preliminary data.</text>
</comment>
<dbReference type="EMBL" id="AACQHW010000001">
    <property type="protein sequence ID" value="EAL6850208.1"/>
    <property type="molecule type" value="Genomic_DNA"/>
</dbReference>
<feature type="transmembrane region" description="Helical" evidence="6">
    <location>
        <begin position="304"/>
        <end position="327"/>
    </location>
</feature>
<evidence type="ECO:0000256" key="5">
    <source>
        <dbReference type="ARBA" id="ARBA00023136"/>
    </source>
</evidence>
<evidence type="ECO:0000313" key="19">
    <source>
        <dbReference type="Proteomes" id="UP000557830"/>
    </source>
</evidence>
<keyword evidence="2" id="KW-1003">Cell membrane</keyword>
<accession>A0A0Q2KRV1</accession>
<reference evidence="9 15" key="1">
    <citation type="submission" date="2018-05" db="EMBL/GenBank/DDBJ databases">
        <authorList>
            <consortium name="GenomeTrakr network: Whole genome sequencing for foodborne pathogen traceback"/>
        </authorList>
    </citation>
    <scope>NUCLEOTIDE SEQUENCE [LARGE SCALE GENOMIC DNA]</scope>
    <source>
        <strain evidence="9 15">NC_C6016</strain>
    </source>
</reference>
<evidence type="ECO:0000313" key="13">
    <source>
        <dbReference type="EMBL" id="EAL9203592.1"/>
    </source>
</evidence>
<evidence type="ECO:0000313" key="14">
    <source>
        <dbReference type="Proteomes" id="UP000352088"/>
    </source>
</evidence>
<evidence type="ECO:0000313" key="17">
    <source>
        <dbReference type="Proteomes" id="UP000409545"/>
    </source>
</evidence>
<dbReference type="InterPro" id="IPR004477">
    <property type="entry name" value="ComEC_N"/>
</dbReference>
<evidence type="ECO:0000313" key="15">
    <source>
        <dbReference type="Proteomes" id="UP000361993"/>
    </source>
</evidence>
<feature type="transmembrane region" description="Helical" evidence="6">
    <location>
        <begin position="173"/>
        <end position="199"/>
    </location>
</feature>
<feature type="transmembrane region" description="Helical" evidence="6">
    <location>
        <begin position="377"/>
        <end position="396"/>
    </location>
</feature>
<evidence type="ECO:0000259" key="7">
    <source>
        <dbReference type="Pfam" id="PF03772"/>
    </source>
</evidence>
<dbReference type="EMBL" id="AACDUL010000001">
    <property type="protein sequence ID" value="EAK1508874.1"/>
    <property type="molecule type" value="Genomic_DNA"/>
</dbReference>
<dbReference type="AlphaFoldDB" id="A0A0Q2KRV1"/>
<name>A0A0Q2KRV1_CAMCO</name>
<dbReference type="Proteomes" id="UP000411403">
    <property type="component" value="Unassembled WGS sequence"/>
</dbReference>
<evidence type="ECO:0000313" key="16">
    <source>
        <dbReference type="Proteomes" id="UP000365807"/>
    </source>
</evidence>
<feature type="transmembrane region" description="Helical" evidence="6">
    <location>
        <begin position="274"/>
        <end position="292"/>
    </location>
</feature>
<dbReference type="KEGG" id="ccof:VC76_05970"/>
<evidence type="ECO:0000313" key="11">
    <source>
        <dbReference type="EMBL" id="EAK5103507.1"/>
    </source>
</evidence>
<dbReference type="EMBL" id="AACGFG010000008">
    <property type="protein sequence ID" value="EAK4358540.1"/>
    <property type="molecule type" value="Genomic_DNA"/>
</dbReference>
<feature type="transmembrane region" description="Helical" evidence="6">
    <location>
        <begin position="334"/>
        <end position="357"/>
    </location>
</feature>
<gene>
    <name evidence="11" type="ORF">B9Q54_04410</name>
    <name evidence="8" type="ORF">BU953_01665</name>
    <name evidence="10" type="ORF">C6T04_06415</name>
    <name evidence="9" type="ORF">CJD00_01045</name>
    <name evidence="12" type="ORF">DSX26_01835</name>
    <name evidence="13" type="ORF">DYU70_00175</name>
</gene>
<dbReference type="Proteomes" id="UP000557830">
    <property type="component" value="Unassembled WGS sequence"/>
</dbReference>
<dbReference type="RefSeq" id="WP_002777385.1">
    <property type="nucleotide sequence ID" value="NZ_AANHVQ020000008.1"/>
</dbReference>
<dbReference type="InterPro" id="IPR052159">
    <property type="entry name" value="Competence_DNA_uptake"/>
</dbReference>
<dbReference type="PANTHER" id="PTHR30619:SF7">
    <property type="entry name" value="BETA-LACTAMASE DOMAIN PROTEIN"/>
    <property type="match status" value="1"/>
</dbReference>
<reference evidence="17 19" key="2">
    <citation type="submission" date="2018-05" db="EMBL/GenBank/DDBJ databases">
        <authorList>
            <consortium name="NARMS: The National Antimicrobial Resistance Monitoring System"/>
        </authorList>
    </citation>
    <scope>NUCLEOTIDE SEQUENCE [LARGE SCALE GENOMIC DNA]</scope>
    <source>
        <strain evidence="13 18">CVM N17C171</strain>
        <strain evidence="12 14">CVM N17C548</strain>
        <strain evidence="10 16">FSIS11807978</strain>
        <strain evidence="8 19">FSIS1609200</strain>
        <strain evidence="11 17">FSIS1711007</strain>
    </source>
</reference>
<sequence length="419" mass="49959">MSFWNSLYLNLKEFRYLFLFGFIVFVFNIFLEYNHFLNLKEKKHYLVENALLLQYYPKHNKNNKKYWVLKLKTKDFILYTTSFKDLNLSKNQLLNLKIITNNISFKDYLGKSFYAPSYGFEVLGYLKNNTLISYFLNQHTNEKIQEFYGALFFALPISSELRNDVNHYGVAHLIAISGYHIGLLFTLVFFILAPLYSFFQKRYFPYRSLRFDLSIFIFILLFAYAYLIGFVPSYVRSLIMALWGFYLLCKNIKILSFFTLFISIYLCIVLYPRLLLSIGFFFSCLGVFYIFLYLHHFSKLFNNFLNIILVNIWTFFCMITPVLYFFPLISYQQFLAIILSGIFIVFYPLVLCLHFIAHGNLLDPVLIDFFNLKFYALNIKIPTWALISYLILSFIAMRYKILALFCIFANFIPFIMIMI</sequence>
<dbReference type="Proteomes" id="UP000365807">
    <property type="component" value="Unassembled WGS sequence"/>
</dbReference>
<evidence type="ECO:0000256" key="2">
    <source>
        <dbReference type="ARBA" id="ARBA00022475"/>
    </source>
</evidence>
<feature type="domain" description="ComEC/Rec2-related protein" evidence="7">
    <location>
        <begin position="157"/>
        <end position="409"/>
    </location>
</feature>
<comment type="subcellular location">
    <subcellularLocation>
        <location evidence="1">Cell membrane</location>
        <topology evidence="1">Multi-pass membrane protein</topology>
    </subcellularLocation>
</comment>
<feature type="transmembrane region" description="Helical" evidence="6">
    <location>
        <begin position="211"/>
        <end position="231"/>
    </location>
</feature>